<dbReference type="Gene3D" id="1.10.3470.10">
    <property type="entry name" value="ABC transporter involved in vitamin B12 uptake, BtuC"/>
    <property type="match status" value="1"/>
</dbReference>
<dbReference type="PANTHER" id="PTHR30472:SF64">
    <property type="entry name" value="IRON(3+)-HYDROXAMATE IMPORT SYSTEM PERMEASE PROTEIN FHUG"/>
    <property type="match status" value="1"/>
</dbReference>
<dbReference type="InterPro" id="IPR000522">
    <property type="entry name" value="ABC_transptr_permease_BtuC"/>
</dbReference>
<reference evidence="9 10" key="1">
    <citation type="journal article" date="2019" name="Int. J. Syst. Evol. Microbiol.">
        <title>The Global Catalogue of Microorganisms (GCM) 10K type strain sequencing project: providing services to taxonomists for standard genome sequencing and annotation.</title>
        <authorList>
            <consortium name="The Broad Institute Genomics Platform"/>
            <consortium name="The Broad Institute Genome Sequencing Center for Infectious Disease"/>
            <person name="Wu L."/>
            <person name="Ma J."/>
        </authorList>
    </citation>
    <scope>NUCLEOTIDE SEQUENCE [LARGE SCALE GENOMIC DNA]</scope>
    <source>
        <strain evidence="9 10">JCM 12662</strain>
    </source>
</reference>
<accession>A0ABN0XLH7</accession>
<evidence type="ECO:0000256" key="2">
    <source>
        <dbReference type="ARBA" id="ARBA00007935"/>
    </source>
</evidence>
<comment type="caution">
    <text evidence="9">The sequence shown here is derived from an EMBL/GenBank/DDBJ whole genome shotgun (WGS) entry which is preliminary data.</text>
</comment>
<keyword evidence="10" id="KW-1185">Reference proteome</keyword>
<name>A0ABN0XLH7_9LACT</name>
<dbReference type="CDD" id="cd06550">
    <property type="entry name" value="TM_ABC_iron-siderophores_like"/>
    <property type="match status" value="1"/>
</dbReference>
<evidence type="ECO:0000256" key="5">
    <source>
        <dbReference type="ARBA" id="ARBA00022692"/>
    </source>
</evidence>
<dbReference type="PANTHER" id="PTHR30472">
    <property type="entry name" value="FERRIC ENTEROBACTIN TRANSPORT SYSTEM PERMEASE PROTEIN"/>
    <property type="match status" value="1"/>
</dbReference>
<dbReference type="Proteomes" id="UP001501166">
    <property type="component" value="Unassembled WGS sequence"/>
</dbReference>
<evidence type="ECO:0000256" key="7">
    <source>
        <dbReference type="ARBA" id="ARBA00023136"/>
    </source>
</evidence>
<evidence type="ECO:0000313" key="10">
    <source>
        <dbReference type="Proteomes" id="UP001501166"/>
    </source>
</evidence>
<protein>
    <submittedName>
        <fullName evidence="9">Iron chelate uptake ABC transporter family permease subunit</fullName>
    </submittedName>
</protein>
<dbReference type="InterPro" id="IPR037294">
    <property type="entry name" value="ABC_BtuC-like"/>
</dbReference>
<keyword evidence="5 8" id="KW-0812">Transmembrane</keyword>
<feature type="transmembrane region" description="Helical" evidence="8">
    <location>
        <begin position="70"/>
        <end position="90"/>
    </location>
</feature>
<dbReference type="EMBL" id="BAAACW010000118">
    <property type="protein sequence ID" value="GAA0366874.1"/>
    <property type="molecule type" value="Genomic_DNA"/>
</dbReference>
<feature type="transmembrane region" description="Helical" evidence="8">
    <location>
        <begin position="206"/>
        <end position="227"/>
    </location>
</feature>
<dbReference type="SUPFAM" id="SSF81345">
    <property type="entry name" value="ABC transporter involved in vitamin B12 uptake, BtuC"/>
    <property type="match status" value="1"/>
</dbReference>
<feature type="transmembrane region" description="Helical" evidence="8">
    <location>
        <begin position="20"/>
        <end position="42"/>
    </location>
</feature>
<feature type="transmembrane region" description="Helical" evidence="8">
    <location>
        <begin position="254"/>
        <end position="281"/>
    </location>
</feature>
<comment type="subcellular location">
    <subcellularLocation>
        <location evidence="1">Cell membrane</location>
        <topology evidence="1">Multi-pass membrane protein</topology>
    </subcellularLocation>
</comment>
<evidence type="ECO:0000256" key="8">
    <source>
        <dbReference type="SAM" id="Phobius"/>
    </source>
</evidence>
<evidence type="ECO:0000256" key="4">
    <source>
        <dbReference type="ARBA" id="ARBA00022475"/>
    </source>
</evidence>
<keyword evidence="3" id="KW-0813">Transport</keyword>
<gene>
    <name evidence="9" type="ORF">GCM10008932_18680</name>
</gene>
<proteinExistence type="inferred from homology"/>
<evidence type="ECO:0000256" key="6">
    <source>
        <dbReference type="ARBA" id="ARBA00022989"/>
    </source>
</evidence>
<dbReference type="RefSeq" id="WP_343756007.1">
    <property type="nucleotide sequence ID" value="NZ_BAAACW010000118.1"/>
</dbReference>
<feature type="transmembrane region" description="Helical" evidence="8">
    <location>
        <begin position="134"/>
        <end position="153"/>
    </location>
</feature>
<keyword evidence="7 8" id="KW-0472">Membrane</keyword>
<dbReference type="Pfam" id="PF01032">
    <property type="entry name" value="FecCD"/>
    <property type="match status" value="1"/>
</dbReference>
<keyword evidence="6 8" id="KW-1133">Transmembrane helix</keyword>
<organism evidence="9 10">
    <name type="scientific">Alkalibacterium iburiense</name>
    <dbReference type="NCBI Taxonomy" id="290589"/>
    <lineage>
        <taxon>Bacteria</taxon>
        <taxon>Bacillati</taxon>
        <taxon>Bacillota</taxon>
        <taxon>Bacilli</taxon>
        <taxon>Lactobacillales</taxon>
        <taxon>Carnobacteriaceae</taxon>
        <taxon>Alkalibacterium</taxon>
    </lineage>
</organism>
<comment type="similarity">
    <text evidence="2">Belongs to the binding-protein-dependent transport system permease family. FecCD subfamily.</text>
</comment>
<feature type="transmembrane region" description="Helical" evidence="8">
    <location>
        <begin position="102"/>
        <end position="122"/>
    </location>
</feature>
<feature type="transmembrane region" description="Helical" evidence="8">
    <location>
        <begin position="293"/>
        <end position="311"/>
    </location>
</feature>
<feature type="transmembrane region" description="Helical" evidence="8">
    <location>
        <begin position="323"/>
        <end position="343"/>
    </location>
</feature>
<keyword evidence="4" id="KW-1003">Cell membrane</keyword>
<evidence type="ECO:0000313" key="9">
    <source>
        <dbReference type="EMBL" id="GAA0366874.1"/>
    </source>
</evidence>
<evidence type="ECO:0000256" key="1">
    <source>
        <dbReference type="ARBA" id="ARBA00004651"/>
    </source>
</evidence>
<feature type="transmembrane region" description="Helical" evidence="8">
    <location>
        <begin position="165"/>
        <end position="186"/>
    </location>
</feature>
<evidence type="ECO:0000256" key="3">
    <source>
        <dbReference type="ARBA" id="ARBA00022448"/>
    </source>
</evidence>
<sequence length="347" mass="37434">MEKHKDIFQSYDRALKRTFLLFLFLLFLLILISLVSIGMGHVSLSFTEIWQTLIGSGTDRNALLLFQFRLPRIVTAILVGIGMGVAGAVFQGVTENALADPGIIGIHSGSGFFVVLFLYLNSMQNGIPGFISQLSQPLVAFLGGLTAAALIYMLAWKKGVTPIRLVLVGIGINAGFSAALLIIQLRMTDSDFNRALVWLSGSIWNVSWQSVWSLLPWIVLFLPLALYKGRVLTLMQLGEEMATGLGTSVEKERLLLIIIGVALSSASVATAGGIAFIGLVAPHLARRLVGGKYQRLIPITACIGAILLVFSDSAARTLLAPSEIPVGLIVSVLGAPYFIYLLMTMKD</sequence>